<dbReference type="Pfam" id="PF07962">
    <property type="entry name" value="Swi3"/>
    <property type="match status" value="1"/>
</dbReference>
<dbReference type="GO" id="GO:0000076">
    <property type="term" value="P:DNA replication checkpoint signaling"/>
    <property type="evidence" value="ECO:0007669"/>
    <property type="project" value="UniProtKB-UniRule"/>
</dbReference>
<evidence type="ECO:0000256" key="7">
    <source>
        <dbReference type="SAM" id="MobiDB-lite"/>
    </source>
</evidence>
<keyword evidence="4 6" id="KW-0539">Nucleus</keyword>
<evidence type="ECO:0000256" key="5">
    <source>
        <dbReference type="ARBA" id="ARBA00023306"/>
    </source>
</evidence>
<dbReference type="Proteomes" id="UP001168972">
    <property type="component" value="Unassembled WGS sequence"/>
</dbReference>
<comment type="subcellular location">
    <subcellularLocation>
        <location evidence="1 6">Nucleus</location>
    </subcellularLocation>
</comment>
<feature type="region of interest" description="Disordered" evidence="7">
    <location>
        <begin position="1"/>
        <end position="60"/>
    </location>
</feature>
<feature type="compositionally biased region" description="Basic and acidic residues" evidence="7">
    <location>
        <begin position="32"/>
        <end position="53"/>
    </location>
</feature>
<proteinExistence type="inferred from homology"/>
<reference evidence="9" key="2">
    <citation type="submission" date="2023-03" db="EMBL/GenBank/DDBJ databases">
        <authorList>
            <person name="Inwood S.N."/>
            <person name="Skelly J.G."/>
            <person name="Guhlin J."/>
            <person name="Harrop T.W.R."/>
            <person name="Goldson S.G."/>
            <person name="Dearden P.K."/>
        </authorList>
    </citation>
    <scope>NUCLEOTIDE SEQUENCE</scope>
    <source>
        <strain evidence="9">Lincoln</strain>
        <tissue evidence="9">Whole body</tissue>
    </source>
</reference>
<dbReference type="GO" id="GO:0031297">
    <property type="term" value="P:replication fork processing"/>
    <property type="evidence" value="ECO:0007669"/>
    <property type="project" value="UniProtKB-UniRule"/>
</dbReference>
<dbReference type="InterPro" id="IPR040038">
    <property type="entry name" value="TIPIN/Csm3/Swi3"/>
</dbReference>
<name>A0AA39F3N1_MICHY</name>
<comment type="similarity">
    <text evidence="2 6">Belongs to the CSM3 family.</text>
</comment>
<dbReference type="EMBL" id="JAQQBR010001834">
    <property type="protein sequence ID" value="KAK0162313.1"/>
    <property type="molecule type" value="Genomic_DNA"/>
</dbReference>
<dbReference type="GO" id="GO:0031298">
    <property type="term" value="C:replication fork protection complex"/>
    <property type="evidence" value="ECO:0007669"/>
    <property type="project" value="TreeGrafter"/>
</dbReference>
<dbReference type="PANTHER" id="PTHR13220">
    <property type="entry name" value="TIMELESS INTERACTING-RELATED"/>
    <property type="match status" value="1"/>
</dbReference>
<evidence type="ECO:0000259" key="8">
    <source>
        <dbReference type="Pfam" id="PF07962"/>
    </source>
</evidence>
<accession>A0AA39F3N1</accession>
<dbReference type="GO" id="GO:0043111">
    <property type="term" value="P:replication fork arrest"/>
    <property type="evidence" value="ECO:0007669"/>
    <property type="project" value="TreeGrafter"/>
</dbReference>
<reference evidence="9" key="1">
    <citation type="journal article" date="2023" name="bioRxiv">
        <title>Scaffold-level genome assemblies of two parasitoid biocontrol wasps reveal the parthenogenesis mechanism and an associated novel virus.</title>
        <authorList>
            <person name="Inwood S."/>
            <person name="Skelly J."/>
            <person name="Guhlin J."/>
            <person name="Harrop T."/>
            <person name="Goldson S."/>
            <person name="Dearden P."/>
        </authorList>
    </citation>
    <scope>NUCLEOTIDE SEQUENCE</scope>
    <source>
        <strain evidence="9">Lincoln</strain>
        <tissue evidence="9">Whole body</tissue>
    </source>
</reference>
<sequence>MSHDLSDISDHFQQSEDEANNVDDGNEPQDDNEPKENDENNETARRIDPETSRKRVVRKPIPKLNTARLRGPKGVQTIEKYFEGFKFNGKGHEKNDLDRVMKRLEHWAHRLFPKYQFNDFLEKVEALGAKRDLQTFLIKYRRDDLSDDLIITDADGDMVIQREPSPEPVDAFDLLIAEQIEKTKQVTMLQTPKDGVDNLNAKLTTNNQTSTGNNQNINVASSQLSNDEIKKRIERNRQLAIERRLAKLKKDEEMKRKKMEESSEVFEEVSQSSNNELEIIKINSIVEPEIISNEEISQSVVEKNSSVSDKDAEFNSTKMNSSIDSDLILDNQSESNKEITNSLLTDEELNKTIDDAVRKFMSKKHKLN</sequence>
<dbReference type="PANTHER" id="PTHR13220:SF11">
    <property type="entry name" value="TIMELESS-INTERACTING PROTEIN"/>
    <property type="match status" value="1"/>
</dbReference>
<feature type="domain" description="Chromosome segregation in meiosis protein 3" evidence="8">
    <location>
        <begin position="63"/>
        <end position="143"/>
    </location>
</feature>
<keyword evidence="10" id="KW-1185">Reference proteome</keyword>
<feature type="compositionally biased region" description="Acidic residues" evidence="7">
    <location>
        <begin position="15"/>
        <end position="31"/>
    </location>
</feature>
<comment type="caution">
    <text evidence="9">The sequence shown here is derived from an EMBL/GenBank/DDBJ whole genome shotgun (WGS) entry which is preliminary data.</text>
</comment>
<dbReference type="GO" id="GO:0006974">
    <property type="term" value="P:DNA damage response"/>
    <property type="evidence" value="ECO:0007669"/>
    <property type="project" value="UniProtKB-KW"/>
</dbReference>
<evidence type="ECO:0000256" key="6">
    <source>
        <dbReference type="RuleBase" id="RU366049"/>
    </source>
</evidence>
<dbReference type="GO" id="GO:0003677">
    <property type="term" value="F:DNA binding"/>
    <property type="evidence" value="ECO:0007669"/>
    <property type="project" value="TreeGrafter"/>
</dbReference>
<feature type="compositionally biased region" description="Basic and acidic residues" evidence="7">
    <location>
        <begin position="1"/>
        <end position="14"/>
    </location>
</feature>
<dbReference type="InterPro" id="IPR012923">
    <property type="entry name" value="Csm3"/>
</dbReference>
<organism evidence="9 10">
    <name type="scientific">Microctonus hyperodae</name>
    <name type="common">Parasitoid wasp</name>
    <dbReference type="NCBI Taxonomy" id="165561"/>
    <lineage>
        <taxon>Eukaryota</taxon>
        <taxon>Metazoa</taxon>
        <taxon>Ecdysozoa</taxon>
        <taxon>Arthropoda</taxon>
        <taxon>Hexapoda</taxon>
        <taxon>Insecta</taxon>
        <taxon>Pterygota</taxon>
        <taxon>Neoptera</taxon>
        <taxon>Endopterygota</taxon>
        <taxon>Hymenoptera</taxon>
        <taxon>Apocrita</taxon>
        <taxon>Ichneumonoidea</taxon>
        <taxon>Braconidae</taxon>
        <taxon>Euphorinae</taxon>
        <taxon>Microctonus</taxon>
    </lineage>
</organism>
<evidence type="ECO:0000256" key="2">
    <source>
        <dbReference type="ARBA" id="ARBA00006075"/>
    </source>
</evidence>
<keyword evidence="3 6" id="KW-0227">DNA damage</keyword>
<gene>
    <name evidence="9" type="ORF">PV327_008660</name>
</gene>
<keyword evidence="5 6" id="KW-0131">Cell cycle</keyword>
<evidence type="ECO:0000313" key="10">
    <source>
        <dbReference type="Proteomes" id="UP001168972"/>
    </source>
</evidence>
<evidence type="ECO:0000256" key="1">
    <source>
        <dbReference type="ARBA" id="ARBA00004123"/>
    </source>
</evidence>
<dbReference type="AlphaFoldDB" id="A0AA39F3N1"/>
<protein>
    <recommendedName>
        <fullName evidence="6">TIMELESS-interacting protein</fullName>
    </recommendedName>
</protein>
<evidence type="ECO:0000256" key="4">
    <source>
        <dbReference type="ARBA" id="ARBA00023242"/>
    </source>
</evidence>
<comment type="function">
    <text evidence="6">Plays an important role in the control of DNA replication and the maintenance of replication fork stability.</text>
</comment>
<evidence type="ECO:0000313" key="9">
    <source>
        <dbReference type="EMBL" id="KAK0162313.1"/>
    </source>
</evidence>
<evidence type="ECO:0000256" key="3">
    <source>
        <dbReference type="ARBA" id="ARBA00022763"/>
    </source>
</evidence>